<evidence type="ECO:0000313" key="1">
    <source>
        <dbReference type="EMBL" id="KAI0090164.1"/>
    </source>
</evidence>
<comment type="caution">
    <text evidence="1">The sequence shown here is derived from an EMBL/GenBank/DDBJ whole genome shotgun (WGS) entry which is preliminary data.</text>
</comment>
<organism evidence="1 2">
    <name type="scientific">Irpex rosettiformis</name>
    <dbReference type="NCBI Taxonomy" id="378272"/>
    <lineage>
        <taxon>Eukaryota</taxon>
        <taxon>Fungi</taxon>
        <taxon>Dikarya</taxon>
        <taxon>Basidiomycota</taxon>
        <taxon>Agaricomycotina</taxon>
        <taxon>Agaricomycetes</taxon>
        <taxon>Polyporales</taxon>
        <taxon>Irpicaceae</taxon>
        <taxon>Irpex</taxon>
    </lineage>
</organism>
<reference evidence="1" key="1">
    <citation type="journal article" date="2021" name="Environ. Microbiol.">
        <title>Gene family expansions and transcriptome signatures uncover fungal adaptations to wood decay.</title>
        <authorList>
            <person name="Hage H."/>
            <person name="Miyauchi S."/>
            <person name="Viragh M."/>
            <person name="Drula E."/>
            <person name="Min B."/>
            <person name="Chaduli D."/>
            <person name="Navarro D."/>
            <person name="Favel A."/>
            <person name="Norest M."/>
            <person name="Lesage-Meessen L."/>
            <person name="Balint B."/>
            <person name="Merenyi Z."/>
            <person name="de Eugenio L."/>
            <person name="Morin E."/>
            <person name="Martinez A.T."/>
            <person name="Baldrian P."/>
            <person name="Stursova M."/>
            <person name="Martinez M.J."/>
            <person name="Novotny C."/>
            <person name="Magnuson J.K."/>
            <person name="Spatafora J.W."/>
            <person name="Maurice S."/>
            <person name="Pangilinan J."/>
            <person name="Andreopoulos W."/>
            <person name="LaButti K."/>
            <person name="Hundley H."/>
            <person name="Na H."/>
            <person name="Kuo A."/>
            <person name="Barry K."/>
            <person name="Lipzen A."/>
            <person name="Henrissat B."/>
            <person name="Riley R."/>
            <person name="Ahrendt S."/>
            <person name="Nagy L.G."/>
            <person name="Grigoriev I.V."/>
            <person name="Martin F."/>
            <person name="Rosso M.N."/>
        </authorList>
    </citation>
    <scope>NUCLEOTIDE SEQUENCE</scope>
    <source>
        <strain evidence="1">CBS 384.51</strain>
    </source>
</reference>
<gene>
    <name evidence="1" type="ORF">BDY19DRAFT_992393</name>
</gene>
<keyword evidence="2" id="KW-1185">Reference proteome</keyword>
<protein>
    <submittedName>
        <fullName evidence="1">Uncharacterized protein</fullName>
    </submittedName>
</protein>
<dbReference type="EMBL" id="MU274908">
    <property type="protein sequence ID" value="KAI0090164.1"/>
    <property type="molecule type" value="Genomic_DNA"/>
</dbReference>
<accession>A0ACB8U7N4</accession>
<evidence type="ECO:0000313" key="2">
    <source>
        <dbReference type="Proteomes" id="UP001055072"/>
    </source>
</evidence>
<sequence length="395" mass="44695">MSHGSNLHAMACKYGSQQPQLPPELLHIIVSYVVIDYFDDLIAGSLSIPLATYETIKSDMRRFQTTPTDGDNPENEENNVAAAEENEVDIYSDKELEKDNPIIVLLQTGVQLRATTLGTLSSLLGIEFIEEGVGRLAEKPWRTIQYIRHTWSNPAYLQYFHIRLNVVSELAKRSGLFMLYTSIPCEWYKLKQTKRKTAAVANRDGAAFAIRRLSKLSLNQMSSSAFFIADMIQLIRNEVARAKVAIRARAWAAQVAEFVLYDIYTCLWQQIFDVVCLAEVKVQRLADQFADLHTREMVVQKLDQRISLLYGKLSDVLSISHAIISGLRSLASFFEDIPQDKVAASREVLRTIMNHVEIKRPDSSVHQSGKKLCEWFDGVYGRTPPETETTTRTGS</sequence>
<name>A0ACB8U7N4_9APHY</name>
<dbReference type="Proteomes" id="UP001055072">
    <property type="component" value="Unassembled WGS sequence"/>
</dbReference>
<proteinExistence type="predicted"/>